<feature type="compositionally biased region" description="Basic and acidic residues" evidence="1">
    <location>
        <begin position="149"/>
        <end position="175"/>
    </location>
</feature>
<feature type="compositionally biased region" description="Low complexity" evidence="1">
    <location>
        <begin position="72"/>
        <end position="84"/>
    </location>
</feature>
<evidence type="ECO:0000313" key="3">
    <source>
        <dbReference type="Proteomes" id="UP000311382"/>
    </source>
</evidence>
<dbReference type="AlphaFoldDB" id="A0A5C5FQ68"/>
<gene>
    <name evidence="2" type="ORF">DMC30DRAFT_25891</name>
</gene>
<name>A0A5C5FQ68_9BASI</name>
<dbReference type="STRING" id="5288.A0A5C5FQ68"/>
<feature type="region of interest" description="Disordered" evidence="1">
    <location>
        <begin position="1"/>
        <end position="84"/>
    </location>
</feature>
<reference evidence="2 3" key="1">
    <citation type="submission" date="2019-03" db="EMBL/GenBank/DDBJ databases">
        <title>Rhodosporidium diobovatum UCD-FST 08-225 genome sequencing, assembly, and annotation.</title>
        <authorList>
            <person name="Fakankun I.U."/>
            <person name="Fristensky B."/>
            <person name="Levin D.B."/>
        </authorList>
    </citation>
    <scope>NUCLEOTIDE SEQUENCE [LARGE SCALE GENOMIC DNA]</scope>
    <source>
        <strain evidence="2 3">UCD-FST 08-225</strain>
    </source>
</reference>
<accession>A0A5C5FQ68</accession>
<sequence length="197" mass="21135">MDNAYHPYAQSAHTHGAASAASSSAASTRAPPFAAPAQPLAPPVPVQSTSTFPRRRPARDGDPSHLYSAHLPSTSPAAASSSSSPVLEPAYMMKHGYAAPHRIWAESSPALSPYAPADPSSQPLPPPLHDPARPEPMRRQGSNTVTRRLIVDEHGVEREETREERRARKERERAHRAAATGQDGPSSSPLPRSIFLP</sequence>
<dbReference type="Proteomes" id="UP000311382">
    <property type="component" value="Unassembled WGS sequence"/>
</dbReference>
<keyword evidence="3" id="KW-1185">Reference proteome</keyword>
<feature type="region of interest" description="Disordered" evidence="1">
    <location>
        <begin position="109"/>
        <end position="197"/>
    </location>
</feature>
<evidence type="ECO:0000313" key="2">
    <source>
        <dbReference type="EMBL" id="TNY19017.1"/>
    </source>
</evidence>
<protein>
    <submittedName>
        <fullName evidence="2">Uncharacterized protein</fullName>
    </submittedName>
</protein>
<feature type="compositionally biased region" description="Low complexity" evidence="1">
    <location>
        <begin position="9"/>
        <end position="38"/>
    </location>
</feature>
<proteinExistence type="predicted"/>
<organism evidence="2 3">
    <name type="scientific">Rhodotorula diobovata</name>
    <dbReference type="NCBI Taxonomy" id="5288"/>
    <lineage>
        <taxon>Eukaryota</taxon>
        <taxon>Fungi</taxon>
        <taxon>Dikarya</taxon>
        <taxon>Basidiomycota</taxon>
        <taxon>Pucciniomycotina</taxon>
        <taxon>Microbotryomycetes</taxon>
        <taxon>Sporidiobolales</taxon>
        <taxon>Sporidiobolaceae</taxon>
        <taxon>Rhodotorula</taxon>
    </lineage>
</organism>
<dbReference type="EMBL" id="SOZI01000112">
    <property type="protein sequence ID" value="TNY19017.1"/>
    <property type="molecule type" value="Genomic_DNA"/>
</dbReference>
<evidence type="ECO:0000256" key="1">
    <source>
        <dbReference type="SAM" id="MobiDB-lite"/>
    </source>
</evidence>
<comment type="caution">
    <text evidence="2">The sequence shown here is derived from an EMBL/GenBank/DDBJ whole genome shotgun (WGS) entry which is preliminary data.</text>
</comment>